<dbReference type="EMBL" id="JAAQHG020000007">
    <property type="protein sequence ID" value="KAL1588513.1"/>
    <property type="molecule type" value="Genomic_DNA"/>
</dbReference>
<gene>
    <name evidence="3" type="ORF">WHR41_02831</name>
</gene>
<protein>
    <recommendedName>
        <fullName evidence="5">Multifunctional methyltransferase subunit trm112</fullName>
    </recommendedName>
</protein>
<evidence type="ECO:0000256" key="2">
    <source>
        <dbReference type="SAM" id="MobiDB-lite"/>
    </source>
</evidence>
<organism evidence="3 4">
    <name type="scientific">Cladosporium halotolerans</name>
    <dbReference type="NCBI Taxonomy" id="1052096"/>
    <lineage>
        <taxon>Eukaryota</taxon>
        <taxon>Fungi</taxon>
        <taxon>Dikarya</taxon>
        <taxon>Ascomycota</taxon>
        <taxon>Pezizomycotina</taxon>
        <taxon>Dothideomycetes</taxon>
        <taxon>Dothideomycetidae</taxon>
        <taxon>Cladosporiales</taxon>
        <taxon>Cladosporiaceae</taxon>
        <taxon>Cladosporium</taxon>
    </lineage>
</organism>
<dbReference type="AlphaFoldDB" id="A0AB34KYQ9"/>
<proteinExistence type="inferred from homology"/>
<dbReference type="Proteomes" id="UP000803884">
    <property type="component" value="Unassembled WGS sequence"/>
</dbReference>
<evidence type="ECO:0008006" key="5">
    <source>
        <dbReference type="Google" id="ProtNLM"/>
    </source>
</evidence>
<keyword evidence="4" id="KW-1185">Reference proteome</keyword>
<dbReference type="GO" id="GO:0030488">
    <property type="term" value="P:tRNA methylation"/>
    <property type="evidence" value="ECO:0007669"/>
    <property type="project" value="TreeGrafter"/>
</dbReference>
<dbReference type="Gene3D" id="2.20.25.10">
    <property type="match status" value="1"/>
</dbReference>
<dbReference type="RefSeq" id="XP_069231618.1">
    <property type="nucleotide sequence ID" value="XM_069371437.1"/>
</dbReference>
<dbReference type="GO" id="GO:0070476">
    <property type="term" value="P:rRNA (guanine-N7)-methylation"/>
    <property type="evidence" value="ECO:0007669"/>
    <property type="project" value="TreeGrafter"/>
</dbReference>
<sequence length="131" mass="14726">MKLLTLNFLTCARKTCKTNPAAFPLHPREAELEQIEAEINPLLIQNLLPRINWEVLKTISQELGLPSLPESAPDSEDFMTEEGEPTQTLKDLHTLLMEMNVQNGKLVCGSCEHEYAIKEGIANFLLPSHMV</sequence>
<evidence type="ECO:0000313" key="4">
    <source>
        <dbReference type="Proteomes" id="UP000803884"/>
    </source>
</evidence>
<feature type="region of interest" description="Disordered" evidence="2">
    <location>
        <begin position="66"/>
        <end position="86"/>
    </location>
</feature>
<evidence type="ECO:0000256" key="1">
    <source>
        <dbReference type="ARBA" id="ARBA00007980"/>
    </source>
</evidence>
<name>A0AB34KYQ9_9PEZI</name>
<dbReference type="GO" id="GO:0046982">
    <property type="term" value="F:protein heterodimerization activity"/>
    <property type="evidence" value="ECO:0007669"/>
    <property type="project" value="InterPro"/>
</dbReference>
<dbReference type="Pfam" id="PF03966">
    <property type="entry name" value="Trm112p"/>
    <property type="match status" value="1"/>
</dbReference>
<accession>A0AB34KYQ9</accession>
<comment type="similarity">
    <text evidence="1">Belongs to the TRM112 family.</text>
</comment>
<dbReference type="PANTHER" id="PTHR12773">
    <property type="entry name" value="UPF0315 PROTEIN-RELATED"/>
    <property type="match status" value="1"/>
</dbReference>
<dbReference type="GeneID" id="96004275"/>
<reference evidence="3 4" key="1">
    <citation type="journal article" date="2020" name="Microbiol. Resour. Announc.">
        <title>Draft Genome Sequence of a Cladosporium Species Isolated from the Mesophotic Ascidian Didemnum maculosum.</title>
        <authorList>
            <person name="Gioti A."/>
            <person name="Siaperas R."/>
            <person name="Nikolaivits E."/>
            <person name="Le Goff G."/>
            <person name="Ouazzani J."/>
            <person name="Kotoulas G."/>
            <person name="Topakas E."/>
        </authorList>
    </citation>
    <scope>NUCLEOTIDE SEQUENCE [LARGE SCALE GENOMIC DNA]</scope>
    <source>
        <strain evidence="3 4">TM138-S3</strain>
    </source>
</reference>
<dbReference type="InterPro" id="IPR039127">
    <property type="entry name" value="Trm112"/>
</dbReference>
<dbReference type="InterPro" id="IPR005651">
    <property type="entry name" value="Trm112-like"/>
</dbReference>
<evidence type="ECO:0000313" key="3">
    <source>
        <dbReference type="EMBL" id="KAL1588513.1"/>
    </source>
</evidence>
<comment type="caution">
    <text evidence="3">The sequence shown here is derived from an EMBL/GenBank/DDBJ whole genome shotgun (WGS) entry which is preliminary data.</text>
</comment>
<feature type="compositionally biased region" description="Acidic residues" evidence="2">
    <location>
        <begin position="73"/>
        <end position="84"/>
    </location>
</feature>
<dbReference type="PANTHER" id="PTHR12773:SF0">
    <property type="entry name" value="MULTIFUNCTIONAL METHYLTRANSFERASE SUBUNIT TRM112-LIKE PROTEIN"/>
    <property type="match status" value="1"/>
</dbReference>